<dbReference type="KEGG" id="apes:FOC84_29965"/>
<gene>
    <name evidence="10" type="ORF">FOC84_29965</name>
</gene>
<reference evidence="10 11" key="1">
    <citation type="submission" date="2020-05" db="EMBL/GenBank/DDBJ databases">
        <title>FDA dAtabase for Regulatory Grade micrObial Sequences (FDA-ARGOS): Supporting development and validation of Infectious Disease Dx tests.</title>
        <authorList>
            <person name="Sproer C."/>
            <person name="Gronow S."/>
            <person name="Severitt S."/>
            <person name="Schroder I."/>
            <person name="Tallon L."/>
            <person name="Sadzewicz L."/>
            <person name="Zhao X."/>
            <person name="Vavikolanu K."/>
            <person name="Mehta A."/>
            <person name="Aluvathingal J."/>
            <person name="Nadendla S."/>
            <person name="Myers T."/>
            <person name="Yan Y."/>
            <person name="Sichtig H."/>
        </authorList>
    </citation>
    <scope>NUCLEOTIDE SEQUENCE [LARGE SCALE GENOMIC DNA]</scope>
    <source>
        <strain evidence="10 11">FDAARGOS_790</strain>
    </source>
</reference>
<dbReference type="RefSeq" id="WP_173148722.1">
    <property type="nucleotide sequence ID" value="NZ_CP053985.1"/>
</dbReference>
<dbReference type="Proteomes" id="UP000500970">
    <property type="component" value="Chromosome"/>
</dbReference>
<dbReference type="SUPFAM" id="SSF56954">
    <property type="entry name" value="Outer membrane efflux proteins (OEP)"/>
    <property type="match status" value="1"/>
</dbReference>
<keyword evidence="5 9" id="KW-0732">Signal</keyword>
<dbReference type="PANTHER" id="PTHR30203">
    <property type="entry name" value="OUTER MEMBRANE CATION EFFLUX PROTEIN"/>
    <property type="match status" value="1"/>
</dbReference>
<dbReference type="Gene3D" id="2.20.200.10">
    <property type="entry name" value="Outer membrane efflux proteins (OEP)"/>
    <property type="match status" value="1"/>
</dbReference>
<comment type="similarity">
    <text evidence="2 9">Belongs to the outer membrane factor (OMF) (TC 1.B.17) family.</text>
</comment>
<sequence>MNARHYAPALSLAMALLLSACVTPPDLGPRPAPASSQNLPSERSLAAPHAAWPAKEWWKRYQDPQLDRLISQALSQSPTMAVAQARIRRAQAGVQGAGAALYPHASLTGGMTEAKPSTQTGAPVSDALRGWNDSARTALDFSYEFDFWGKNRALLASAVSELSAAQADGAAAGLSLSTAIATVYADLLRLYNDRDMLQEVLRIREESERLVRMRFDAGYDSEADLRQAQAGPPAVRAELAASEEQIGLAHFRLTALLGAGPDAALEIERPARPALQAIGLPPSLPADLLGRRPDLTAARWRVEALSSQIDAREADFYPNINLSAMLGLQSLGVGNLFRSGSDFGSVGAAFSLPIFDAGRRKAAYGVARADYDAAVANYDAALAQALNEIAGIALNNRSLDEQIHYARESLRMTERAWELARARYTSGAADFQSVLIVEDRLATQKRVVAALDSRRFAIDVALHRALGGGFQEATHG</sequence>
<evidence type="ECO:0000313" key="11">
    <source>
        <dbReference type="Proteomes" id="UP000500970"/>
    </source>
</evidence>
<evidence type="ECO:0000256" key="1">
    <source>
        <dbReference type="ARBA" id="ARBA00004370"/>
    </source>
</evidence>
<dbReference type="NCBIfam" id="TIGR01845">
    <property type="entry name" value="outer_NodT"/>
    <property type="match status" value="1"/>
</dbReference>
<keyword evidence="8 9" id="KW-0449">Lipoprotein</keyword>
<protein>
    <submittedName>
        <fullName evidence="10">Efflux transporter outer membrane subunit</fullName>
    </submittedName>
</protein>
<keyword evidence="6 9" id="KW-0472">Membrane</keyword>
<keyword evidence="7 9" id="KW-0564">Palmitate</keyword>
<evidence type="ECO:0000256" key="9">
    <source>
        <dbReference type="RuleBase" id="RU362097"/>
    </source>
</evidence>
<evidence type="ECO:0000313" key="10">
    <source>
        <dbReference type="EMBL" id="QKH38933.1"/>
    </source>
</evidence>
<evidence type="ECO:0000256" key="3">
    <source>
        <dbReference type="ARBA" id="ARBA00022452"/>
    </source>
</evidence>
<dbReference type="InterPro" id="IPR003423">
    <property type="entry name" value="OMP_efflux"/>
</dbReference>
<dbReference type="EMBL" id="CP053985">
    <property type="protein sequence ID" value="QKH38933.1"/>
    <property type="molecule type" value="Genomic_DNA"/>
</dbReference>
<evidence type="ECO:0000256" key="2">
    <source>
        <dbReference type="ARBA" id="ARBA00007613"/>
    </source>
</evidence>
<dbReference type="AlphaFoldDB" id="A0A7D4HX55"/>
<name>A0A7D4HX55_9BURK</name>
<comment type="subcellular location">
    <subcellularLocation>
        <location evidence="9">Cell membrane</location>
        <topology evidence="9">Lipid-anchor</topology>
    </subcellularLocation>
    <subcellularLocation>
        <location evidence="1">Membrane</location>
    </subcellularLocation>
</comment>
<keyword evidence="3 9" id="KW-1134">Transmembrane beta strand</keyword>
<evidence type="ECO:0000256" key="7">
    <source>
        <dbReference type="ARBA" id="ARBA00023139"/>
    </source>
</evidence>
<organism evidence="10 11">
    <name type="scientific">Achromobacter pestifer</name>
    <dbReference type="NCBI Taxonomy" id="1353889"/>
    <lineage>
        <taxon>Bacteria</taxon>
        <taxon>Pseudomonadati</taxon>
        <taxon>Pseudomonadota</taxon>
        <taxon>Betaproteobacteria</taxon>
        <taxon>Burkholderiales</taxon>
        <taxon>Alcaligenaceae</taxon>
        <taxon>Achromobacter</taxon>
    </lineage>
</organism>
<evidence type="ECO:0000256" key="5">
    <source>
        <dbReference type="ARBA" id="ARBA00022729"/>
    </source>
</evidence>
<dbReference type="Gene3D" id="1.20.1600.10">
    <property type="entry name" value="Outer membrane efflux proteins (OEP)"/>
    <property type="match status" value="1"/>
</dbReference>
<dbReference type="PANTHER" id="PTHR30203:SF20">
    <property type="entry name" value="MULTIDRUG RESISTANCE OUTER MEMBRANE PROTEIN MDTP-RELATED"/>
    <property type="match status" value="1"/>
</dbReference>
<proteinExistence type="inferred from homology"/>
<keyword evidence="11" id="KW-1185">Reference proteome</keyword>
<feature type="signal peptide" evidence="9">
    <location>
        <begin position="1"/>
        <end position="20"/>
    </location>
</feature>
<dbReference type="Pfam" id="PF02321">
    <property type="entry name" value="OEP"/>
    <property type="match status" value="2"/>
</dbReference>
<dbReference type="GO" id="GO:0015562">
    <property type="term" value="F:efflux transmembrane transporter activity"/>
    <property type="evidence" value="ECO:0007669"/>
    <property type="project" value="InterPro"/>
</dbReference>
<keyword evidence="4 9" id="KW-0812">Transmembrane</keyword>
<feature type="chain" id="PRO_5029036917" evidence="9">
    <location>
        <begin position="21"/>
        <end position="476"/>
    </location>
</feature>
<dbReference type="PROSITE" id="PS51257">
    <property type="entry name" value="PROKAR_LIPOPROTEIN"/>
    <property type="match status" value="1"/>
</dbReference>
<evidence type="ECO:0000256" key="4">
    <source>
        <dbReference type="ARBA" id="ARBA00022692"/>
    </source>
</evidence>
<evidence type="ECO:0000256" key="6">
    <source>
        <dbReference type="ARBA" id="ARBA00023136"/>
    </source>
</evidence>
<dbReference type="InterPro" id="IPR010131">
    <property type="entry name" value="MdtP/NodT-like"/>
</dbReference>
<dbReference type="GO" id="GO:0005886">
    <property type="term" value="C:plasma membrane"/>
    <property type="evidence" value="ECO:0007669"/>
    <property type="project" value="UniProtKB-SubCell"/>
</dbReference>
<accession>A0A7D4HX55</accession>
<evidence type="ECO:0000256" key="8">
    <source>
        <dbReference type="ARBA" id="ARBA00023288"/>
    </source>
</evidence>